<accession>A0A9D4KZT8</accession>
<evidence type="ECO:0000313" key="2">
    <source>
        <dbReference type="EMBL" id="KAH3848142.1"/>
    </source>
</evidence>
<dbReference type="EMBL" id="JAIWYP010000003">
    <property type="protein sequence ID" value="KAH3848142.1"/>
    <property type="molecule type" value="Genomic_DNA"/>
</dbReference>
<gene>
    <name evidence="2" type="ORF">DPMN_090492</name>
</gene>
<reference evidence="2" key="1">
    <citation type="journal article" date="2019" name="bioRxiv">
        <title>The Genome of the Zebra Mussel, Dreissena polymorpha: A Resource for Invasive Species Research.</title>
        <authorList>
            <person name="McCartney M.A."/>
            <person name="Auch B."/>
            <person name="Kono T."/>
            <person name="Mallez S."/>
            <person name="Zhang Y."/>
            <person name="Obille A."/>
            <person name="Becker A."/>
            <person name="Abrahante J.E."/>
            <person name="Garbe J."/>
            <person name="Badalamenti J.P."/>
            <person name="Herman A."/>
            <person name="Mangelson H."/>
            <person name="Liachko I."/>
            <person name="Sullivan S."/>
            <person name="Sone E.D."/>
            <person name="Koren S."/>
            <person name="Silverstein K.A.T."/>
            <person name="Beckman K.B."/>
            <person name="Gohl D.M."/>
        </authorList>
    </citation>
    <scope>NUCLEOTIDE SEQUENCE</scope>
    <source>
        <strain evidence="2">Duluth1</strain>
        <tissue evidence="2">Whole animal</tissue>
    </source>
</reference>
<keyword evidence="3" id="KW-1185">Reference proteome</keyword>
<organism evidence="2 3">
    <name type="scientific">Dreissena polymorpha</name>
    <name type="common">Zebra mussel</name>
    <name type="synonym">Mytilus polymorpha</name>
    <dbReference type="NCBI Taxonomy" id="45954"/>
    <lineage>
        <taxon>Eukaryota</taxon>
        <taxon>Metazoa</taxon>
        <taxon>Spiralia</taxon>
        <taxon>Lophotrochozoa</taxon>
        <taxon>Mollusca</taxon>
        <taxon>Bivalvia</taxon>
        <taxon>Autobranchia</taxon>
        <taxon>Heteroconchia</taxon>
        <taxon>Euheterodonta</taxon>
        <taxon>Imparidentia</taxon>
        <taxon>Neoheterodontei</taxon>
        <taxon>Myida</taxon>
        <taxon>Dreissenoidea</taxon>
        <taxon>Dreissenidae</taxon>
        <taxon>Dreissena</taxon>
    </lineage>
</organism>
<reference evidence="2" key="2">
    <citation type="submission" date="2020-11" db="EMBL/GenBank/DDBJ databases">
        <authorList>
            <person name="McCartney M.A."/>
            <person name="Auch B."/>
            <person name="Kono T."/>
            <person name="Mallez S."/>
            <person name="Becker A."/>
            <person name="Gohl D.M."/>
            <person name="Silverstein K.A.T."/>
            <person name="Koren S."/>
            <person name="Bechman K.B."/>
            <person name="Herman A."/>
            <person name="Abrahante J.E."/>
            <person name="Garbe J."/>
        </authorList>
    </citation>
    <scope>NUCLEOTIDE SEQUENCE</scope>
    <source>
        <strain evidence="2">Duluth1</strain>
        <tissue evidence="2">Whole animal</tissue>
    </source>
</reference>
<proteinExistence type="predicted"/>
<evidence type="ECO:0000313" key="3">
    <source>
        <dbReference type="Proteomes" id="UP000828390"/>
    </source>
</evidence>
<dbReference type="AlphaFoldDB" id="A0A9D4KZT8"/>
<name>A0A9D4KZT8_DREPO</name>
<protein>
    <submittedName>
        <fullName evidence="2">Uncharacterized protein</fullName>
    </submittedName>
</protein>
<feature type="region of interest" description="Disordered" evidence="1">
    <location>
        <begin position="1"/>
        <end position="20"/>
    </location>
</feature>
<sequence length="92" mass="10367">MNVYEAHQQSGGHTKDVQKLKDRLRHNGKVLKELRGKLDQWLLVRVDKRLPVRPRTGRHKATRTALAVRVASCLPVRGRTGSLVSTSTGPYD</sequence>
<dbReference type="Proteomes" id="UP000828390">
    <property type="component" value="Unassembled WGS sequence"/>
</dbReference>
<evidence type="ECO:0000256" key="1">
    <source>
        <dbReference type="SAM" id="MobiDB-lite"/>
    </source>
</evidence>
<comment type="caution">
    <text evidence="2">The sequence shown here is derived from an EMBL/GenBank/DDBJ whole genome shotgun (WGS) entry which is preliminary data.</text>
</comment>